<dbReference type="InterPro" id="IPR016162">
    <property type="entry name" value="Ald_DH_N"/>
</dbReference>
<dbReference type="InterPro" id="IPR017649">
    <property type="entry name" value="SuccinylGlu_semiald_DH_AstD"/>
</dbReference>
<dbReference type="Gene3D" id="3.40.605.10">
    <property type="entry name" value="Aldehyde Dehydrogenase, Chain A, domain 1"/>
    <property type="match status" value="1"/>
</dbReference>
<evidence type="ECO:0000256" key="2">
    <source>
        <dbReference type="ARBA" id="ARBA00023002"/>
    </source>
</evidence>
<feature type="active site" evidence="4 5">
    <location>
        <position position="250"/>
    </location>
</feature>
<dbReference type="NCBIfam" id="NF006992">
    <property type="entry name" value="PRK09457.1"/>
    <property type="match status" value="1"/>
</dbReference>
<evidence type="ECO:0000256" key="1">
    <source>
        <dbReference type="ARBA" id="ARBA00022503"/>
    </source>
</evidence>
<keyword evidence="1 4" id="KW-0056">Arginine metabolism</keyword>
<dbReference type="UniPathway" id="UPA00185">
    <property type="reaction ID" value="UER00282"/>
</dbReference>
<accession>A0A1Y2L9T2</accession>
<feature type="domain" description="Aldehyde dehydrogenase" evidence="6">
    <location>
        <begin position="15"/>
        <end position="467"/>
    </location>
</feature>
<protein>
    <recommendedName>
        <fullName evidence="4">N-succinylglutamate 5-semialdehyde dehydrogenase</fullName>
        <ecNumber evidence="4">1.2.1.71</ecNumber>
    </recommendedName>
    <alternativeName>
        <fullName evidence="4">Succinylglutamic semialdehyde dehydrogenase</fullName>
        <shortName evidence="4">SGSD</shortName>
    </alternativeName>
</protein>
<dbReference type="PROSITE" id="PS00687">
    <property type="entry name" value="ALDEHYDE_DEHYDR_GLU"/>
    <property type="match status" value="1"/>
</dbReference>
<name>A0A1Y2L9T2_9PROT</name>
<dbReference type="SUPFAM" id="SSF53720">
    <property type="entry name" value="ALDH-like"/>
    <property type="match status" value="1"/>
</dbReference>
<keyword evidence="8" id="KW-1185">Reference proteome</keyword>
<dbReference type="InterPro" id="IPR015590">
    <property type="entry name" value="Aldehyde_DH_dom"/>
</dbReference>
<feature type="binding site" evidence="4">
    <location>
        <begin position="227"/>
        <end position="232"/>
    </location>
    <ligand>
        <name>NAD(+)</name>
        <dbReference type="ChEBI" id="CHEBI:57540"/>
    </ligand>
</feature>
<dbReference type="STRING" id="1293890.TALK_17030"/>
<proteinExistence type="inferred from homology"/>
<feature type="active site" evidence="4">
    <location>
        <position position="284"/>
    </location>
</feature>
<evidence type="ECO:0000256" key="4">
    <source>
        <dbReference type="HAMAP-Rule" id="MF_01174"/>
    </source>
</evidence>
<dbReference type="GO" id="GO:0043824">
    <property type="term" value="F:succinylglutamate-semialdehyde dehydrogenase activity"/>
    <property type="evidence" value="ECO:0007669"/>
    <property type="project" value="UniProtKB-EC"/>
</dbReference>
<dbReference type="FunFam" id="3.40.605.10:FF:000010">
    <property type="entry name" value="N-succinylglutamate 5-semialdehyde dehydrogenase"/>
    <property type="match status" value="1"/>
</dbReference>
<dbReference type="EMBL" id="JFKB01000013">
    <property type="protein sequence ID" value="OSQ46074.1"/>
    <property type="molecule type" value="Genomic_DNA"/>
</dbReference>
<dbReference type="GO" id="GO:0019545">
    <property type="term" value="P:L-arginine catabolic process to succinate"/>
    <property type="evidence" value="ECO:0007669"/>
    <property type="project" value="UniProtKB-UniRule"/>
</dbReference>
<dbReference type="PANTHER" id="PTHR11699">
    <property type="entry name" value="ALDEHYDE DEHYDROGENASE-RELATED"/>
    <property type="match status" value="1"/>
</dbReference>
<dbReference type="EC" id="1.2.1.71" evidence="4"/>
<dbReference type="InterPro" id="IPR016161">
    <property type="entry name" value="Ald_DH/histidinol_DH"/>
</dbReference>
<dbReference type="InterPro" id="IPR016160">
    <property type="entry name" value="Ald_DH_CS_CYS"/>
</dbReference>
<comment type="pathway">
    <text evidence="4">Amino-acid degradation; L-arginine degradation via AST pathway; L-glutamate and succinate from L-arginine: step 4/5.</text>
</comment>
<evidence type="ECO:0000256" key="5">
    <source>
        <dbReference type="PROSITE-ProRule" id="PRU10007"/>
    </source>
</evidence>
<dbReference type="Proteomes" id="UP000193396">
    <property type="component" value="Unassembled WGS sequence"/>
</dbReference>
<dbReference type="Pfam" id="PF00171">
    <property type="entry name" value="Aldedh"/>
    <property type="match status" value="1"/>
</dbReference>
<dbReference type="NCBIfam" id="TIGR03240">
    <property type="entry name" value="arg_catab_astD"/>
    <property type="match status" value="1"/>
</dbReference>
<dbReference type="CDD" id="cd07095">
    <property type="entry name" value="ALDH_SGSD_AstD"/>
    <property type="match status" value="1"/>
</dbReference>
<keyword evidence="3 4" id="KW-0520">NAD</keyword>
<dbReference type="GO" id="GO:0019544">
    <property type="term" value="P:L-arginine catabolic process to L-glutamate"/>
    <property type="evidence" value="ECO:0007669"/>
    <property type="project" value="UniProtKB-UniRule"/>
</dbReference>
<comment type="catalytic activity">
    <reaction evidence="4">
        <text>N-succinyl-L-glutamate 5-semialdehyde + NAD(+) + H2O = N-succinyl-L-glutamate + NADH + 2 H(+)</text>
        <dbReference type="Rhea" id="RHEA:10812"/>
        <dbReference type="ChEBI" id="CHEBI:15377"/>
        <dbReference type="ChEBI" id="CHEBI:15378"/>
        <dbReference type="ChEBI" id="CHEBI:57540"/>
        <dbReference type="ChEBI" id="CHEBI:57945"/>
        <dbReference type="ChEBI" id="CHEBI:58520"/>
        <dbReference type="ChEBI" id="CHEBI:58763"/>
        <dbReference type="EC" id="1.2.1.71"/>
    </reaction>
</comment>
<dbReference type="RefSeq" id="WP_085620351.1">
    <property type="nucleotide sequence ID" value="NZ_JFKB01000013.1"/>
</dbReference>
<dbReference type="Gene3D" id="3.40.309.10">
    <property type="entry name" value="Aldehyde Dehydrogenase, Chain A, domain 2"/>
    <property type="match status" value="1"/>
</dbReference>
<evidence type="ECO:0000313" key="8">
    <source>
        <dbReference type="Proteomes" id="UP000193396"/>
    </source>
</evidence>
<dbReference type="HAMAP" id="MF_01174">
    <property type="entry name" value="Aldedh_AstD"/>
    <property type="match status" value="1"/>
</dbReference>
<dbReference type="OrthoDB" id="9802947at2"/>
<dbReference type="InterPro" id="IPR016163">
    <property type="entry name" value="Ald_DH_C"/>
</dbReference>
<keyword evidence="2 4" id="KW-0560">Oxidoreductase</keyword>
<dbReference type="PROSITE" id="PS00070">
    <property type="entry name" value="ALDEHYDE_DEHYDR_CYS"/>
    <property type="match status" value="1"/>
</dbReference>
<comment type="similarity">
    <text evidence="4">Belongs to the aldehyde dehydrogenase family. AstD subfamily.</text>
</comment>
<sequence length="493" mass="52344">MAQTSNPALFINGQWQTGNGTAFSAENPANGDTVWQGHSASNDDVNAAIIAARNAFPAWAQRDLNERIEILERFACLLGEHKEELARTISIDAGKPHWESLTEVGAMTGKIAISIKAYHERTGTRHGDAPGGGQAILRHKPHGVVAVFGPYNFPGHLPNGHIVPALLAGNCVVFKPSELTPLVAEATVKLWERAGLPNGVLNLVQGERDTGAALAEHPGIDGLFFTGSVPTGSHLHRAFAGQLGKILALELGGNNPLVIWDAADLDAVAHHTVMSAFITAGQRCTCARRLIVPMGAKGDAMIAAIDAYAGKLIVSAPDHDPEPFMGPVISNRAADSLIAAQAKLVASGAKIIREMTRPDAARPLLTPGLIDVTNVKNRTDEELFGPILQIIRVDRFDDAILEANNTRFGLAAGLLSDNAKLWQRFIHESRAGIVNWNKPLTGASSAAPFGGIGDSGNHRPSAYYAADYCAWPVATLQTDKLIAPESAPKGVRP</sequence>
<evidence type="ECO:0000259" key="6">
    <source>
        <dbReference type="Pfam" id="PF00171"/>
    </source>
</evidence>
<evidence type="ECO:0000313" key="7">
    <source>
        <dbReference type="EMBL" id="OSQ46074.1"/>
    </source>
</evidence>
<organism evidence="7 8">
    <name type="scientific">Thalassospira alkalitolerans</name>
    <dbReference type="NCBI Taxonomy" id="1293890"/>
    <lineage>
        <taxon>Bacteria</taxon>
        <taxon>Pseudomonadati</taxon>
        <taxon>Pseudomonadota</taxon>
        <taxon>Alphaproteobacteria</taxon>
        <taxon>Rhodospirillales</taxon>
        <taxon>Thalassospiraceae</taxon>
        <taxon>Thalassospira</taxon>
    </lineage>
</organism>
<dbReference type="AlphaFoldDB" id="A0A1Y2L9T2"/>
<gene>
    <name evidence="4 7" type="primary">astD</name>
    <name evidence="7" type="ORF">TALK_17030</name>
</gene>
<comment type="caution">
    <text evidence="7">The sequence shown here is derived from an EMBL/GenBank/DDBJ whole genome shotgun (WGS) entry which is preliminary data.</text>
</comment>
<comment type="function">
    <text evidence="4">Catalyzes the NAD-dependent reduction of succinylglutamate semialdehyde into succinylglutamate.</text>
</comment>
<dbReference type="InterPro" id="IPR029510">
    <property type="entry name" value="Ald_DH_CS_GLU"/>
</dbReference>
<reference evidence="7 8" key="1">
    <citation type="submission" date="2014-03" db="EMBL/GenBank/DDBJ databases">
        <title>The draft genome sequence of Thalassospira alkalitolerans JCM 18968.</title>
        <authorList>
            <person name="Lai Q."/>
            <person name="Shao Z."/>
        </authorList>
    </citation>
    <scope>NUCLEOTIDE SEQUENCE [LARGE SCALE GENOMIC DNA]</scope>
    <source>
        <strain evidence="7 8">JCM 18968</strain>
    </source>
</reference>
<evidence type="ECO:0000256" key="3">
    <source>
        <dbReference type="ARBA" id="ARBA00023027"/>
    </source>
</evidence>